<dbReference type="InterPro" id="IPR023631">
    <property type="entry name" value="Amidase_dom"/>
</dbReference>
<feature type="domain" description="Amidase" evidence="1">
    <location>
        <begin position="11"/>
        <end position="433"/>
    </location>
</feature>
<dbReference type="PANTHER" id="PTHR43372">
    <property type="entry name" value="FATTY-ACID AMIDE HYDROLASE"/>
    <property type="match status" value="1"/>
</dbReference>
<name>A0A1G7Q7F6_9BRAD</name>
<dbReference type="InterPro" id="IPR036928">
    <property type="entry name" value="AS_sf"/>
</dbReference>
<dbReference type="Proteomes" id="UP000199245">
    <property type="component" value="Unassembled WGS sequence"/>
</dbReference>
<dbReference type="Gene3D" id="3.90.1300.10">
    <property type="entry name" value="Amidase signature (AS) domain"/>
    <property type="match status" value="1"/>
</dbReference>
<evidence type="ECO:0000313" key="3">
    <source>
        <dbReference type="Proteomes" id="UP000199245"/>
    </source>
</evidence>
<dbReference type="AlphaFoldDB" id="A0A1G7Q7F6"/>
<dbReference type="InterPro" id="IPR052739">
    <property type="entry name" value="FAAH2"/>
</dbReference>
<dbReference type="NCBIfam" id="NF005687">
    <property type="entry name" value="PRK07487.1"/>
    <property type="match status" value="1"/>
</dbReference>
<organism evidence="2 3">
    <name type="scientific">Bradyrhizobium brasilense</name>
    <dbReference type="NCBI Taxonomy" id="1419277"/>
    <lineage>
        <taxon>Bacteria</taxon>
        <taxon>Pseudomonadati</taxon>
        <taxon>Pseudomonadota</taxon>
        <taxon>Alphaproteobacteria</taxon>
        <taxon>Hyphomicrobiales</taxon>
        <taxon>Nitrobacteraceae</taxon>
        <taxon>Bradyrhizobium</taxon>
    </lineage>
</organism>
<evidence type="ECO:0000259" key="1">
    <source>
        <dbReference type="Pfam" id="PF01425"/>
    </source>
</evidence>
<gene>
    <name evidence="2" type="ORF">SAMN05216337_10929</name>
</gene>
<dbReference type="InterPro" id="IPR020556">
    <property type="entry name" value="Amidase_CS"/>
</dbReference>
<dbReference type="Pfam" id="PF01425">
    <property type="entry name" value="Amidase"/>
    <property type="match status" value="1"/>
</dbReference>
<sequence length="453" mass="48186">MVRMGLISCREVVQSAIDRLQQVNPRINAVVHSFPEESLAEADKVDCARRRGEALGPLSGVPVTIKVNVDQKGHPTDDGAPASRTLIATEDSPVVSSFRRAGAIIIGRTNMPARGLRWFTANSLHGLTVNPWSKVHTVGGSSGGAAAAVSVGIGAIAHGNDLGGSIRYPAYCCGVAGLRPTNGLIPAFNPSSMPVNPISRQLMAVQGALARRVRDVRLATRVLSVDDLRDPRLTIGSRALTPKRAKRAALLPIWADHPAHPATQEAVRSAGRALARAGYEVDEVAPPRPKEAADLWRRLAVPDVLARMAPYVTQCGDADAVRSLELLRGCFPATTPADALQALDDRMGLLREWQLFLADWPTAVMPISTQPPFMLDEDIRDLDSMRKLIDAQAPLLALSALGLPSASVPAGLHEGLPIGVQVVAGRFQDELCLDGAEVIEAHLGLPTPIDPIG</sequence>
<reference evidence="2 3" key="1">
    <citation type="submission" date="2016-10" db="EMBL/GenBank/DDBJ databases">
        <authorList>
            <person name="de Groot N.N."/>
        </authorList>
    </citation>
    <scope>NUCLEOTIDE SEQUENCE [LARGE SCALE GENOMIC DNA]</scope>
    <source>
        <strain evidence="2 3">R5</strain>
    </source>
</reference>
<dbReference type="PANTHER" id="PTHR43372:SF4">
    <property type="entry name" value="FATTY-ACID AMIDE HYDROLASE 2"/>
    <property type="match status" value="1"/>
</dbReference>
<proteinExistence type="predicted"/>
<dbReference type="PROSITE" id="PS00571">
    <property type="entry name" value="AMIDASES"/>
    <property type="match status" value="1"/>
</dbReference>
<dbReference type="GO" id="GO:0012505">
    <property type="term" value="C:endomembrane system"/>
    <property type="evidence" value="ECO:0007669"/>
    <property type="project" value="TreeGrafter"/>
</dbReference>
<dbReference type="EMBL" id="FMZW01000092">
    <property type="protein sequence ID" value="SDF94405.1"/>
    <property type="molecule type" value="Genomic_DNA"/>
</dbReference>
<evidence type="ECO:0000313" key="2">
    <source>
        <dbReference type="EMBL" id="SDF94405.1"/>
    </source>
</evidence>
<dbReference type="SUPFAM" id="SSF75304">
    <property type="entry name" value="Amidase signature (AS) enzymes"/>
    <property type="match status" value="1"/>
</dbReference>
<accession>A0A1G7Q7F6</accession>
<protein>
    <submittedName>
        <fullName evidence="2">Amidase</fullName>
    </submittedName>
</protein>